<feature type="domain" description="RRM" evidence="4">
    <location>
        <begin position="173"/>
        <end position="248"/>
    </location>
</feature>
<dbReference type="FunFam" id="3.30.70.330:FF:000420">
    <property type="entry name" value="serine-arginine protein 55 isoform X1"/>
    <property type="match status" value="1"/>
</dbReference>
<gene>
    <name evidence="5" type="ORF">pdam_00007300</name>
</gene>
<dbReference type="InterPro" id="IPR000504">
    <property type="entry name" value="RRM_dom"/>
</dbReference>
<dbReference type="OrthoDB" id="1099063at2759"/>
<dbReference type="InterPro" id="IPR035979">
    <property type="entry name" value="RBD_domain_sf"/>
</dbReference>
<feature type="domain" description="RRM" evidence="4">
    <location>
        <begin position="6"/>
        <end position="76"/>
    </location>
</feature>
<protein>
    <recommendedName>
        <fullName evidence="4">RRM domain-containing protein</fullName>
    </recommendedName>
</protein>
<sequence>MSRGGTRVYFGRLPRDTRERDLERFVRGFGRIREVSIKLGYGFVEFDDSRDADDCVYDLNGRELLGERVVVEHARNPSRSQDYGYRSQPSQSVKYLFAYYFNVTTSSSSRSSQRRGRTPPLRTEHRLAVENLSSRINWQILAHYVFSSCHDTTENSRSLTVGHQRTPATFCFRYVKFHSVKLMKKIVGQDLKEYISKAGEVTFADAHKRRQGEGVVEFASKEDMKAALKKLDDTELHGKRIRLKVEKVRSSSRRSRSRSRSRSPKRRKRSHSHSRSQSKSRSKSPKKRHRSSSRSRSPSKSRKSRSQSKEKERSRSKSVEEEEKKSPSPEKEEQEEEAEAEVEADGDEKEDSPEAVNGDEENGDAEHELEVEDEVEED</sequence>
<dbReference type="CDD" id="cd12337">
    <property type="entry name" value="RRM1_SRSF4_like"/>
    <property type="match status" value="1"/>
</dbReference>
<evidence type="ECO:0000259" key="4">
    <source>
        <dbReference type="PROSITE" id="PS50102"/>
    </source>
</evidence>
<dbReference type="GO" id="GO:0005737">
    <property type="term" value="C:cytoplasm"/>
    <property type="evidence" value="ECO:0007669"/>
    <property type="project" value="TreeGrafter"/>
</dbReference>
<reference evidence="5 6" key="1">
    <citation type="journal article" date="2018" name="Sci. Rep.">
        <title>Comparative analysis of the Pocillopora damicornis genome highlights role of immune system in coral evolution.</title>
        <authorList>
            <person name="Cunning R."/>
            <person name="Bay R.A."/>
            <person name="Gillette P."/>
            <person name="Baker A.C."/>
            <person name="Traylor-Knowles N."/>
        </authorList>
    </citation>
    <scope>NUCLEOTIDE SEQUENCE [LARGE SCALE GENOMIC DNA]</scope>
    <source>
        <strain evidence="5">RSMAS</strain>
        <tissue evidence="5">Whole animal</tissue>
    </source>
</reference>
<feature type="compositionally biased region" description="Basic and acidic residues" evidence="3">
    <location>
        <begin position="307"/>
        <end position="331"/>
    </location>
</feature>
<evidence type="ECO:0000256" key="1">
    <source>
        <dbReference type="ARBA" id="ARBA00022884"/>
    </source>
</evidence>
<dbReference type="PANTHER" id="PTHR23003:SF51">
    <property type="entry name" value="SERINE-ARGININE PROTEIN 55"/>
    <property type="match status" value="1"/>
</dbReference>
<dbReference type="Gene3D" id="3.30.70.330">
    <property type="match status" value="2"/>
</dbReference>
<dbReference type="AlphaFoldDB" id="A0A3M6V1G2"/>
<feature type="region of interest" description="Disordered" evidence="3">
    <location>
        <begin position="242"/>
        <end position="378"/>
    </location>
</feature>
<evidence type="ECO:0000256" key="3">
    <source>
        <dbReference type="SAM" id="MobiDB-lite"/>
    </source>
</evidence>
<dbReference type="InterPro" id="IPR050374">
    <property type="entry name" value="RRT5_SRSF_SR"/>
</dbReference>
<dbReference type="GO" id="GO:0003729">
    <property type="term" value="F:mRNA binding"/>
    <property type="evidence" value="ECO:0007669"/>
    <property type="project" value="TreeGrafter"/>
</dbReference>
<proteinExistence type="predicted"/>
<name>A0A3M6V1G2_POCDA</name>
<dbReference type="InterPro" id="IPR012677">
    <property type="entry name" value="Nucleotide-bd_a/b_plait_sf"/>
</dbReference>
<dbReference type="SMART" id="SM00360">
    <property type="entry name" value="RRM"/>
    <property type="match status" value="2"/>
</dbReference>
<feature type="compositionally biased region" description="Basic residues" evidence="3">
    <location>
        <begin position="250"/>
        <end position="306"/>
    </location>
</feature>
<dbReference type="STRING" id="46731.A0A3M6V1G2"/>
<evidence type="ECO:0000313" key="5">
    <source>
        <dbReference type="EMBL" id="RMX59786.1"/>
    </source>
</evidence>
<feature type="compositionally biased region" description="Acidic residues" evidence="3">
    <location>
        <begin position="332"/>
        <end position="378"/>
    </location>
</feature>
<dbReference type="Proteomes" id="UP000275408">
    <property type="component" value="Unassembled WGS sequence"/>
</dbReference>
<organism evidence="5 6">
    <name type="scientific">Pocillopora damicornis</name>
    <name type="common">Cauliflower coral</name>
    <name type="synonym">Millepora damicornis</name>
    <dbReference type="NCBI Taxonomy" id="46731"/>
    <lineage>
        <taxon>Eukaryota</taxon>
        <taxon>Metazoa</taxon>
        <taxon>Cnidaria</taxon>
        <taxon>Anthozoa</taxon>
        <taxon>Hexacorallia</taxon>
        <taxon>Scleractinia</taxon>
        <taxon>Astrocoeniina</taxon>
        <taxon>Pocilloporidae</taxon>
        <taxon>Pocillopora</taxon>
    </lineage>
</organism>
<dbReference type="SUPFAM" id="SSF54928">
    <property type="entry name" value="RNA-binding domain, RBD"/>
    <property type="match status" value="2"/>
</dbReference>
<keyword evidence="6" id="KW-1185">Reference proteome</keyword>
<dbReference type="GO" id="GO:0005634">
    <property type="term" value="C:nucleus"/>
    <property type="evidence" value="ECO:0007669"/>
    <property type="project" value="TreeGrafter"/>
</dbReference>
<dbReference type="EMBL" id="RCHS01000275">
    <property type="protein sequence ID" value="RMX59786.1"/>
    <property type="molecule type" value="Genomic_DNA"/>
</dbReference>
<comment type="caution">
    <text evidence="5">The sequence shown here is derived from an EMBL/GenBank/DDBJ whole genome shotgun (WGS) entry which is preliminary data.</text>
</comment>
<keyword evidence="1 2" id="KW-0694">RNA-binding</keyword>
<dbReference type="PROSITE" id="PS50102">
    <property type="entry name" value="RRM"/>
    <property type="match status" value="2"/>
</dbReference>
<evidence type="ECO:0000256" key="2">
    <source>
        <dbReference type="PROSITE-ProRule" id="PRU00176"/>
    </source>
</evidence>
<accession>A0A3M6V1G2</accession>
<evidence type="ECO:0000313" key="6">
    <source>
        <dbReference type="Proteomes" id="UP000275408"/>
    </source>
</evidence>
<dbReference type="Pfam" id="PF00076">
    <property type="entry name" value="RRM_1"/>
    <property type="match status" value="2"/>
</dbReference>
<dbReference type="PANTHER" id="PTHR23003">
    <property type="entry name" value="RNA RECOGNITION MOTIF RRM DOMAIN CONTAINING PROTEIN"/>
    <property type="match status" value="1"/>
</dbReference>